<feature type="compositionally biased region" description="Polar residues" evidence="2">
    <location>
        <begin position="388"/>
        <end position="406"/>
    </location>
</feature>
<organism evidence="3 4">
    <name type="scientific">Schumannella soli</name>
    <dbReference type="NCBI Taxonomy" id="2590779"/>
    <lineage>
        <taxon>Bacteria</taxon>
        <taxon>Bacillati</taxon>
        <taxon>Actinomycetota</taxon>
        <taxon>Actinomycetes</taxon>
        <taxon>Micrococcales</taxon>
        <taxon>Microbacteriaceae</taxon>
        <taxon>Schumannella</taxon>
    </lineage>
</organism>
<reference evidence="3 4" key="1">
    <citation type="submission" date="2019-06" db="EMBL/GenBank/DDBJ databases">
        <authorList>
            <person name="Li F."/>
        </authorList>
    </citation>
    <scope>NUCLEOTIDE SEQUENCE [LARGE SCALE GENOMIC DNA]</scope>
    <source>
        <strain evidence="3 4">10F1D-1</strain>
    </source>
</reference>
<dbReference type="Proteomes" id="UP000316252">
    <property type="component" value="Unassembled WGS sequence"/>
</dbReference>
<dbReference type="AlphaFoldDB" id="A0A506Y885"/>
<evidence type="ECO:0000313" key="4">
    <source>
        <dbReference type="Proteomes" id="UP000316252"/>
    </source>
</evidence>
<gene>
    <name evidence="3" type="ORF">FJ657_03380</name>
</gene>
<name>A0A506Y885_9MICO</name>
<proteinExistence type="predicted"/>
<dbReference type="RefSeq" id="WP_141162238.1">
    <property type="nucleotide sequence ID" value="NZ_VHQG01000001.1"/>
</dbReference>
<sequence>MLGSTDIVAEIEARLKLAPKRLSPRALGRAGQALGIAATVQESSGRWVKLTKESAQLLKDLGISNPTSGVARGDGGRILKHLVFEPTTLLSPTVLTSLAAVATQASLEASLDEIKEYLEEIDQKLDQLLQQRKIQALGQLGGVTLAIQEADAIHAATGTVSAVTWSKVQANSLALQTMQAESIAQLHAIADRVQSVAGDTDESARMLEKVEDDVTFWLGVLARTLALQDRQYVLELARVADSAGEDLESHRQGITIARTERGERIARSLGAINGSVRAGSDLSNFARVANPFSSRTVTQRANAVNRSVEDFAEHSGLELVAVEAIREMRWGGAVKALVGDAVTQVGSAGAEVADRAKTFGGAIQERSDDTILALAERVSARREAAEPSGSSDEVTTAGSDDSTPKG</sequence>
<accession>A0A506Y885</accession>
<comment type="caution">
    <text evidence="3">The sequence shown here is derived from an EMBL/GenBank/DDBJ whole genome shotgun (WGS) entry which is preliminary data.</text>
</comment>
<evidence type="ECO:0000313" key="3">
    <source>
        <dbReference type="EMBL" id="TPW77710.1"/>
    </source>
</evidence>
<keyword evidence="1" id="KW-0175">Coiled coil</keyword>
<feature type="coiled-coil region" evidence="1">
    <location>
        <begin position="104"/>
        <end position="131"/>
    </location>
</feature>
<keyword evidence="4" id="KW-1185">Reference proteome</keyword>
<feature type="region of interest" description="Disordered" evidence="2">
    <location>
        <begin position="379"/>
        <end position="406"/>
    </location>
</feature>
<dbReference type="OrthoDB" id="4391631at2"/>
<protein>
    <submittedName>
        <fullName evidence="3">Uncharacterized protein</fullName>
    </submittedName>
</protein>
<dbReference type="EMBL" id="VHQG01000001">
    <property type="protein sequence ID" value="TPW77710.1"/>
    <property type="molecule type" value="Genomic_DNA"/>
</dbReference>
<evidence type="ECO:0000256" key="1">
    <source>
        <dbReference type="SAM" id="Coils"/>
    </source>
</evidence>
<evidence type="ECO:0000256" key="2">
    <source>
        <dbReference type="SAM" id="MobiDB-lite"/>
    </source>
</evidence>